<sequence>MGFCRNPLALESSSSGTIKVVSAQEIKGGKMNKVLSGMLGWMAGAIVGTAIGLLLAPSSGRQLRADIQGYTDQVRREIELAAEERRQELEEQLARLRGEIKSE</sequence>
<keyword evidence="1" id="KW-0175">Coiled coil</keyword>
<keyword evidence="2" id="KW-0812">Transmembrane</keyword>
<dbReference type="AlphaFoldDB" id="A0A3D1JHV8"/>
<dbReference type="STRING" id="229919.GCA_001050195_02073"/>
<comment type="caution">
    <text evidence="3">The sequence shown here is derived from an EMBL/GenBank/DDBJ whole genome shotgun (WGS) entry which is preliminary data.</text>
</comment>
<dbReference type="PANTHER" id="PTHR35792">
    <property type="entry name" value="GENERAL STRESS PROTEIN"/>
    <property type="match status" value="1"/>
</dbReference>
<dbReference type="PANTHER" id="PTHR35792:SF2">
    <property type="entry name" value="GENERAL STRESS PROTEIN"/>
    <property type="match status" value="1"/>
</dbReference>
<evidence type="ECO:0000256" key="2">
    <source>
        <dbReference type="SAM" id="Phobius"/>
    </source>
</evidence>
<evidence type="ECO:0000256" key="1">
    <source>
        <dbReference type="SAM" id="Coils"/>
    </source>
</evidence>
<dbReference type="EMBL" id="DPBP01000022">
    <property type="protein sequence ID" value="HCE17206.1"/>
    <property type="molecule type" value="Genomic_DNA"/>
</dbReference>
<organism evidence="3 4">
    <name type="scientific">Anaerolinea thermolimosa</name>
    <dbReference type="NCBI Taxonomy" id="229919"/>
    <lineage>
        <taxon>Bacteria</taxon>
        <taxon>Bacillati</taxon>
        <taxon>Chloroflexota</taxon>
        <taxon>Anaerolineae</taxon>
        <taxon>Anaerolineales</taxon>
        <taxon>Anaerolineaceae</taxon>
        <taxon>Anaerolinea</taxon>
    </lineage>
</organism>
<reference evidence="3 4" key="1">
    <citation type="journal article" date="2018" name="Nat. Biotechnol.">
        <title>A standardized bacterial taxonomy based on genome phylogeny substantially revises the tree of life.</title>
        <authorList>
            <person name="Parks D.H."/>
            <person name="Chuvochina M."/>
            <person name="Waite D.W."/>
            <person name="Rinke C."/>
            <person name="Skarshewski A."/>
            <person name="Chaumeil P.A."/>
            <person name="Hugenholtz P."/>
        </authorList>
    </citation>
    <scope>NUCLEOTIDE SEQUENCE [LARGE SCALE GENOMIC DNA]</scope>
    <source>
        <strain evidence="3">UBA8781</strain>
    </source>
</reference>
<dbReference type="Proteomes" id="UP000264141">
    <property type="component" value="Unassembled WGS sequence"/>
</dbReference>
<dbReference type="Pfam" id="PF12732">
    <property type="entry name" value="YtxH"/>
    <property type="match status" value="1"/>
</dbReference>
<proteinExistence type="predicted"/>
<evidence type="ECO:0000313" key="3">
    <source>
        <dbReference type="EMBL" id="HCE17206.1"/>
    </source>
</evidence>
<dbReference type="InterPro" id="IPR024623">
    <property type="entry name" value="YtxH"/>
</dbReference>
<feature type="transmembrane region" description="Helical" evidence="2">
    <location>
        <begin position="38"/>
        <end position="56"/>
    </location>
</feature>
<gene>
    <name evidence="3" type="ORF">DEQ80_05050</name>
</gene>
<keyword evidence="2" id="KW-0472">Membrane</keyword>
<feature type="coiled-coil region" evidence="1">
    <location>
        <begin position="71"/>
        <end position="99"/>
    </location>
</feature>
<protein>
    <submittedName>
        <fullName evidence="3">YtxH domain-containing protein</fullName>
    </submittedName>
</protein>
<name>A0A3D1JHV8_9CHLR</name>
<evidence type="ECO:0000313" key="4">
    <source>
        <dbReference type="Proteomes" id="UP000264141"/>
    </source>
</evidence>
<dbReference type="InterPro" id="IPR052928">
    <property type="entry name" value="Desiccation-related_membrane"/>
</dbReference>
<accession>A0A3D1JHV8</accession>
<keyword evidence="2" id="KW-1133">Transmembrane helix</keyword>